<dbReference type="EMBL" id="JAERTX010000013">
    <property type="protein sequence ID" value="MBM9461006.1"/>
    <property type="molecule type" value="Genomic_DNA"/>
</dbReference>
<feature type="region of interest" description="Disordered" evidence="1">
    <location>
        <begin position="149"/>
        <end position="168"/>
    </location>
</feature>
<dbReference type="RefSeq" id="WP_205292322.1">
    <property type="nucleotide sequence ID" value="NZ_CP074406.1"/>
</dbReference>
<accession>A0A939BWG4</accession>
<dbReference type="CDD" id="cd07812">
    <property type="entry name" value="SRPBCC"/>
    <property type="match status" value="1"/>
</dbReference>
<protein>
    <submittedName>
        <fullName evidence="2">SRPBCC family protein</fullName>
    </submittedName>
</protein>
<gene>
    <name evidence="2" type="ORF">JK386_13985</name>
</gene>
<dbReference type="AlphaFoldDB" id="A0A939BWG4"/>
<reference evidence="2" key="1">
    <citation type="submission" date="2021-01" db="EMBL/GenBank/DDBJ databases">
        <title>Novel species in genus Nocardioides.</title>
        <authorList>
            <person name="Zhang G."/>
        </authorList>
    </citation>
    <scope>NUCLEOTIDE SEQUENCE</scope>
    <source>
        <strain evidence="2">Zg-536</strain>
    </source>
</reference>
<dbReference type="Proteomes" id="UP000663791">
    <property type="component" value="Unassembled WGS sequence"/>
</dbReference>
<dbReference type="InterPro" id="IPR023393">
    <property type="entry name" value="START-like_dom_sf"/>
</dbReference>
<dbReference type="Pfam" id="PF10604">
    <property type="entry name" value="Polyketide_cyc2"/>
    <property type="match status" value="1"/>
</dbReference>
<sequence>MSRTTRIFECTPEDVFDVLADGWSYSTWVVGAARIRDVDTSWPDPGSEIHHSVGAWPLLLSDSTSVISVDAPHHLELKVRAWPAGEGVVRLTLTPHERGTEVVMEEDASAGPATLLLKPLRDPVLHLRNIEALRRLAYLAESRARLGGTEDDAGDVAQVRPEADHSAE</sequence>
<evidence type="ECO:0000313" key="3">
    <source>
        <dbReference type="Proteomes" id="UP000663791"/>
    </source>
</evidence>
<proteinExistence type="predicted"/>
<dbReference type="InterPro" id="IPR019587">
    <property type="entry name" value="Polyketide_cyclase/dehydratase"/>
</dbReference>
<evidence type="ECO:0000313" key="2">
    <source>
        <dbReference type="EMBL" id="MBM9461006.1"/>
    </source>
</evidence>
<dbReference type="SUPFAM" id="SSF55961">
    <property type="entry name" value="Bet v1-like"/>
    <property type="match status" value="1"/>
</dbReference>
<name>A0A939BWG4_9ACTN</name>
<organism evidence="2 3">
    <name type="scientific">Nocardioides faecalis</name>
    <dbReference type="NCBI Taxonomy" id="2803858"/>
    <lineage>
        <taxon>Bacteria</taxon>
        <taxon>Bacillati</taxon>
        <taxon>Actinomycetota</taxon>
        <taxon>Actinomycetes</taxon>
        <taxon>Propionibacteriales</taxon>
        <taxon>Nocardioidaceae</taxon>
        <taxon>Nocardioides</taxon>
    </lineage>
</organism>
<dbReference type="Gene3D" id="3.30.530.20">
    <property type="match status" value="1"/>
</dbReference>
<evidence type="ECO:0000256" key="1">
    <source>
        <dbReference type="SAM" id="MobiDB-lite"/>
    </source>
</evidence>
<keyword evidence="3" id="KW-1185">Reference proteome</keyword>
<comment type="caution">
    <text evidence="2">The sequence shown here is derived from an EMBL/GenBank/DDBJ whole genome shotgun (WGS) entry which is preliminary data.</text>
</comment>